<dbReference type="Pfam" id="PF01097">
    <property type="entry name" value="Defensin_2"/>
    <property type="match status" value="1"/>
</dbReference>
<accession>A0A9J6C9T1</accession>
<evidence type="ECO:0000256" key="3">
    <source>
        <dbReference type="ARBA" id="ARBA00023157"/>
    </source>
</evidence>
<comment type="subcellular location">
    <subcellularLocation>
        <location evidence="1">Secreted</location>
    </subcellularLocation>
</comment>
<dbReference type="PANTHER" id="PTHR13645">
    <property type="entry name" value="DEFENSIN"/>
    <property type="match status" value="1"/>
</dbReference>
<dbReference type="Proteomes" id="UP001107558">
    <property type="component" value="Chromosome 2"/>
</dbReference>
<keyword evidence="7" id="KW-1185">Reference proteome</keyword>
<evidence type="ECO:0000256" key="1">
    <source>
        <dbReference type="ARBA" id="ARBA00004613"/>
    </source>
</evidence>
<dbReference type="GO" id="GO:0006959">
    <property type="term" value="P:humoral immune response"/>
    <property type="evidence" value="ECO:0007669"/>
    <property type="project" value="TreeGrafter"/>
</dbReference>
<comment type="caution">
    <text evidence="6">The sequence shown here is derived from an EMBL/GenBank/DDBJ whole genome shotgun (WGS) entry which is preliminary data.</text>
</comment>
<proteinExistence type="predicted"/>
<feature type="signal peptide" evidence="4">
    <location>
        <begin position="1"/>
        <end position="20"/>
    </location>
</feature>
<evidence type="ECO:0000259" key="5">
    <source>
        <dbReference type="PROSITE" id="PS51378"/>
    </source>
</evidence>
<keyword evidence="4" id="KW-0732">Signal</keyword>
<dbReference type="GO" id="GO:0050830">
    <property type="term" value="P:defense response to Gram-positive bacterium"/>
    <property type="evidence" value="ECO:0007669"/>
    <property type="project" value="UniProtKB-ARBA"/>
</dbReference>
<evidence type="ECO:0000256" key="4">
    <source>
        <dbReference type="SAM" id="SignalP"/>
    </source>
</evidence>
<sequence length="76" mass="8465">MRCIFLIVFVLTFITSSTFGNPILYEGENELKTLDISYSKSVTCDLIGNERACAAHCLFRGRSGGYCNSQKVCVCR</sequence>
<evidence type="ECO:0000313" key="7">
    <source>
        <dbReference type="Proteomes" id="UP001107558"/>
    </source>
</evidence>
<dbReference type="PANTHER" id="PTHR13645:SF0">
    <property type="entry name" value="DEFENSIN"/>
    <property type="match status" value="1"/>
</dbReference>
<protein>
    <recommendedName>
        <fullName evidence="5">Invertebrate defensins family profile domain-containing protein</fullName>
    </recommendedName>
</protein>
<keyword evidence="2" id="KW-0964">Secreted</keyword>
<feature type="chain" id="PRO_5039893664" description="Invertebrate defensins family profile domain-containing protein" evidence="4">
    <location>
        <begin position="21"/>
        <end position="76"/>
    </location>
</feature>
<keyword evidence="3" id="KW-1015">Disulfide bond</keyword>
<dbReference type="OrthoDB" id="10038290at2759"/>
<dbReference type="EMBL" id="JADBJN010000002">
    <property type="protein sequence ID" value="KAG5678523.1"/>
    <property type="molecule type" value="Genomic_DNA"/>
</dbReference>
<dbReference type="GO" id="GO:0005615">
    <property type="term" value="C:extracellular space"/>
    <property type="evidence" value="ECO:0007669"/>
    <property type="project" value="TreeGrafter"/>
</dbReference>
<evidence type="ECO:0000313" key="6">
    <source>
        <dbReference type="EMBL" id="KAG5678523.1"/>
    </source>
</evidence>
<dbReference type="SUPFAM" id="SSF57095">
    <property type="entry name" value="Scorpion toxin-like"/>
    <property type="match status" value="1"/>
</dbReference>
<dbReference type="InterPro" id="IPR036574">
    <property type="entry name" value="Scorpion_toxin-like_sf"/>
</dbReference>
<name>A0A9J6C9T1_POLVA</name>
<dbReference type="InterPro" id="IPR001542">
    <property type="entry name" value="Defensin_invertebrate/fungal"/>
</dbReference>
<dbReference type="CDD" id="cd21806">
    <property type="entry name" value="DEFL_defensin-like"/>
    <property type="match status" value="1"/>
</dbReference>
<dbReference type="PROSITE" id="PS51378">
    <property type="entry name" value="INVERT_DEFENSINS"/>
    <property type="match status" value="1"/>
</dbReference>
<reference evidence="6" key="1">
    <citation type="submission" date="2021-03" db="EMBL/GenBank/DDBJ databases">
        <title>Chromosome level genome of the anhydrobiotic midge Polypedilum vanderplanki.</title>
        <authorList>
            <person name="Yoshida Y."/>
            <person name="Kikawada T."/>
            <person name="Gusev O."/>
        </authorList>
    </citation>
    <scope>NUCLEOTIDE SEQUENCE</scope>
    <source>
        <strain evidence="6">NIAS01</strain>
        <tissue evidence="6">Whole body or cell culture</tissue>
    </source>
</reference>
<evidence type="ECO:0000256" key="2">
    <source>
        <dbReference type="ARBA" id="ARBA00022525"/>
    </source>
</evidence>
<dbReference type="AlphaFoldDB" id="A0A9J6C9T1"/>
<organism evidence="6 7">
    <name type="scientific">Polypedilum vanderplanki</name>
    <name type="common">Sleeping chironomid midge</name>
    <dbReference type="NCBI Taxonomy" id="319348"/>
    <lineage>
        <taxon>Eukaryota</taxon>
        <taxon>Metazoa</taxon>
        <taxon>Ecdysozoa</taxon>
        <taxon>Arthropoda</taxon>
        <taxon>Hexapoda</taxon>
        <taxon>Insecta</taxon>
        <taxon>Pterygota</taxon>
        <taxon>Neoptera</taxon>
        <taxon>Endopterygota</taxon>
        <taxon>Diptera</taxon>
        <taxon>Nematocera</taxon>
        <taxon>Chironomoidea</taxon>
        <taxon>Chironomidae</taxon>
        <taxon>Chironominae</taxon>
        <taxon>Polypedilum</taxon>
        <taxon>Polypedilum</taxon>
    </lineage>
</organism>
<gene>
    <name evidence="6" type="ORF">PVAND_008190</name>
</gene>
<feature type="domain" description="Invertebrate defensins family profile" evidence="5">
    <location>
        <begin position="41"/>
        <end position="76"/>
    </location>
</feature>
<dbReference type="Gene3D" id="3.30.30.10">
    <property type="entry name" value="Knottin, scorpion toxin-like"/>
    <property type="match status" value="1"/>
</dbReference>